<name>A0A3F2RVV4_9STRA</name>
<evidence type="ECO:0000313" key="7">
    <source>
        <dbReference type="EMBL" id="RLN64746.1"/>
    </source>
</evidence>
<dbReference type="SUPFAM" id="SSF47473">
    <property type="entry name" value="EF-hand"/>
    <property type="match status" value="1"/>
</dbReference>
<dbReference type="GO" id="GO:0005509">
    <property type="term" value="F:calcium ion binding"/>
    <property type="evidence" value="ECO:0007669"/>
    <property type="project" value="InterPro"/>
</dbReference>
<evidence type="ECO:0000313" key="6">
    <source>
        <dbReference type="EMBL" id="RLN58207.1"/>
    </source>
</evidence>
<accession>A0A3F2RVV4</accession>
<evidence type="ECO:0000313" key="9">
    <source>
        <dbReference type="Proteomes" id="UP000284657"/>
    </source>
</evidence>
<dbReference type="InterPro" id="IPR039647">
    <property type="entry name" value="EF_hand_pair_protein_CML-like"/>
</dbReference>
<dbReference type="Pfam" id="PF13499">
    <property type="entry name" value="EF-hand_7"/>
    <property type="match status" value="2"/>
</dbReference>
<evidence type="ECO:0000256" key="3">
    <source>
        <dbReference type="ARBA" id="ARBA00022837"/>
    </source>
</evidence>
<dbReference type="EMBL" id="MBDO02000066">
    <property type="protein sequence ID" value="RLN64746.1"/>
    <property type="molecule type" value="Genomic_DNA"/>
</dbReference>
<dbReference type="Proteomes" id="UP000277300">
    <property type="component" value="Unassembled WGS sequence"/>
</dbReference>
<gene>
    <name evidence="6" type="ORF">BBJ29_004842</name>
    <name evidence="7" type="ORF">BBP00_00003252</name>
</gene>
<feature type="region of interest" description="Disordered" evidence="4">
    <location>
        <begin position="183"/>
        <end position="204"/>
    </location>
</feature>
<dbReference type="PROSITE" id="PS00018">
    <property type="entry name" value="EF_HAND_1"/>
    <property type="match status" value="2"/>
</dbReference>
<feature type="domain" description="EF-hand" evidence="5">
    <location>
        <begin position="44"/>
        <end position="76"/>
    </location>
</feature>
<keyword evidence="2" id="KW-0677">Repeat</keyword>
<proteinExistence type="predicted"/>
<protein>
    <recommendedName>
        <fullName evidence="5">EF-hand domain-containing protein</fullName>
    </recommendedName>
</protein>
<evidence type="ECO:0000256" key="1">
    <source>
        <dbReference type="ARBA" id="ARBA00022723"/>
    </source>
</evidence>
<feature type="domain" description="EF-hand" evidence="5">
    <location>
        <begin position="153"/>
        <end position="186"/>
    </location>
</feature>
<dbReference type="AlphaFoldDB" id="A0A3F2RVV4"/>
<sequence>MKRVMSCHDSIEAAFYQYDQDGNGELDHNEFRYFMKRYGIVRNDDIDLLIRRLDSDGSETISFDEFSVLFNPLRLSPGNTAEDLSAMAAAAPEEIFEADELASVLEIERELAQRMARQTRDLRLAFRKFDSNGNGLLEYKEFRAVLKSYRLPEMEIRKVIRHLDRDVSGFIDYKEFLAGFGSSSKPKPHYRKSPPKLQGQTKPPSLETLKKRMLEQIMATHGSLSTSMLCIGDPSIGDTGGGGGCSLR</sequence>
<dbReference type="PANTHER" id="PTHR10891">
    <property type="entry name" value="EF-HAND CALCIUM-BINDING DOMAIN CONTAINING PROTEIN"/>
    <property type="match status" value="1"/>
</dbReference>
<dbReference type="InterPro" id="IPR011992">
    <property type="entry name" value="EF-hand-dom_pair"/>
</dbReference>
<dbReference type="PROSITE" id="PS50222">
    <property type="entry name" value="EF_HAND_2"/>
    <property type="match status" value="4"/>
</dbReference>
<keyword evidence="3" id="KW-0106">Calcium</keyword>
<feature type="domain" description="EF-hand" evidence="5">
    <location>
        <begin position="6"/>
        <end position="41"/>
    </location>
</feature>
<evidence type="ECO:0000313" key="8">
    <source>
        <dbReference type="Proteomes" id="UP000277300"/>
    </source>
</evidence>
<dbReference type="InterPro" id="IPR002048">
    <property type="entry name" value="EF_hand_dom"/>
</dbReference>
<evidence type="ECO:0000259" key="5">
    <source>
        <dbReference type="PROSITE" id="PS50222"/>
    </source>
</evidence>
<dbReference type="OrthoDB" id="26525at2759"/>
<keyword evidence="1" id="KW-0479">Metal-binding</keyword>
<reference evidence="8 9" key="1">
    <citation type="submission" date="2018-07" db="EMBL/GenBank/DDBJ databases">
        <title>Genome sequencing of oomycete isolates from Chile give support for New Zealand origin for Phytophthora kernoviae and make available the first Nothophytophthora sp. genome.</title>
        <authorList>
            <person name="Studholme D.J."/>
            <person name="Sanfuentes E."/>
            <person name="Panda P."/>
            <person name="Hill R."/>
            <person name="Sambles C."/>
            <person name="Grant M."/>
            <person name="Williams N.M."/>
            <person name="Mcdougal R.L."/>
        </authorList>
    </citation>
    <scope>NUCLEOTIDE SEQUENCE [LARGE SCALE GENOMIC DNA]</scope>
    <source>
        <strain evidence="7">Chile6</strain>
        <strain evidence="6">Chile7</strain>
    </source>
</reference>
<dbReference type="Gene3D" id="1.10.238.10">
    <property type="entry name" value="EF-hand"/>
    <property type="match status" value="2"/>
</dbReference>
<organism evidence="7 8">
    <name type="scientific">Phytophthora kernoviae</name>
    <dbReference type="NCBI Taxonomy" id="325452"/>
    <lineage>
        <taxon>Eukaryota</taxon>
        <taxon>Sar</taxon>
        <taxon>Stramenopiles</taxon>
        <taxon>Oomycota</taxon>
        <taxon>Peronosporomycetes</taxon>
        <taxon>Peronosporales</taxon>
        <taxon>Peronosporaceae</taxon>
        <taxon>Phytophthora</taxon>
    </lineage>
</organism>
<evidence type="ECO:0000256" key="2">
    <source>
        <dbReference type="ARBA" id="ARBA00022737"/>
    </source>
</evidence>
<dbReference type="EMBL" id="MBAD02001128">
    <property type="protein sequence ID" value="RLN58207.1"/>
    <property type="molecule type" value="Genomic_DNA"/>
</dbReference>
<dbReference type="InterPro" id="IPR018247">
    <property type="entry name" value="EF_Hand_1_Ca_BS"/>
</dbReference>
<comment type="caution">
    <text evidence="7">The sequence shown here is derived from an EMBL/GenBank/DDBJ whole genome shotgun (WGS) entry which is preliminary data.</text>
</comment>
<evidence type="ECO:0000256" key="4">
    <source>
        <dbReference type="SAM" id="MobiDB-lite"/>
    </source>
</evidence>
<dbReference type="SMART" id="SM00054">
    <property type="entry name" value="EFh"/>
    <property type="match status" value="4"/>
</dbReference>
<dbReference type="CDD" id="cd00051">
    <property type="entry name" value="EFh"/>
    <property type="match status" value="1"/>
</dbReference>
<feature type="domain" description="EF-hand" evidence="5">
    <location>
        <begin position="117"/>
        <end position="152"/>
    </location>
</feature>
<dbReference type="Proteomes" id="UP000284657">
    <property type="component" value="Unassembled WGS sequence"/>
</dbReference>